<comment type="caution">
    <text evidence="18">The sequence shown here is derived from an EMBL/GenBank/DDBJ whole genome shotgun (WGS) entry which is preliminary data.</text>
</comment>
<proteinExistence type="predicted"/>
<feature type="transmembrane region" description="Helical" evidence="15">
    <location>
        <begin position="149"/>
        <end position="169"/>
    </location>
</feature>
<keyword evidence="9" id="KW-0547">Nucleotide-binding</keyword>
<keyword evidence="11" id="KW-0067">ATP-binding</keyword>
<dbReference type="InterPro" id="IPR050980">
    <property type="entry name" value="2C_sensor_his_kinase"/>
</dbReference>
<keyword evidence="13" id="KW-0902">Two-component regulatory system</keyword>
<organism evidence="18 19">
    <name type="scientific">Pseudoxanthomonas sacheonensis</name>
    <dbReference type="NCBI Taxonomy" id="443615"/>
    <lineage>
        <taxon>Bacteria</taxon>
        <taxon>Pseudomonadati</taxon>
        <taxon>Pseudomonadota</taxon>
        <taxon>Gammaproteobacteria</taxon>
        <taxon>Lysobacterales</taxon>
        <taxon>Lysobacteraceae</taxon>
        <taxon>Pseudoxanthomonas</taxon>
    </lineage>
</organism>
<evidence type="ECO:0000256" key="7">
    <source>
        <dbReference type="ARBA" id="ARBA00022679"/>
    </source>
</evidence>
<keyword evidence="8 15" id="KW-0812">Transmembrane</keyword>
<dbReference type="EMBL" id="JAVDTT010000004">
    <property type="protein sequence ID" value="MDR6842671.1"/>
    <property type="molecule type" value="Genomic_DNA"/>
</dbReference>
<name>A0ABU1RV76_9GAMM</name>
<evidence type="ECO:0000313" key="18">
    <source>
        <dbReference type="EMBL" id="MDR6842671.1"/>
    </source>
</evidence>
<keyword evidence="19" id="KW-1185">Reference proteome</keyword>
<dbReference type="InterPro" id="IPR003660">
    <property type="entry name" value="HAMP_dom"/>
</dbReference>
<keyword evidence="5" id="KW-0997">Cell inner membrane</keyword>
<evidence type="ECO:0000256" key="10">
    <source>
        <dbReference type="ARBA" id="ARBA00022777"/>
    </source>
</evidence>
<dbReference type="InterPro" id="IPR036097">
    <property type="entry name" value="HisK_dim/P_sf"/>
</dbReference>
<feature type="domain" description="HAMP" evidence="17">
    <location>
        <begin position="170"/>
        <end position="221"/>
    </location>
</feature>
<dbReference type="Gene3D" id="3.30.565.10">
    <property type="entry name" value="Histidine kinase-like ATPase, C-terminal domain"/>
    <property type="match status" value="1"/>
</dbReference>
<dbReference type="InterPro" id="IPR003661">
    <property type="entry name" value="HisK_dim/P_dom"/>
</dbReference>
<evidence type="ECO:0000256" key="5">
    <source>
        <dbReference type="ARBA" id="ARBA00022519"/>
    </source>
</evidence>
<evidence type="ECO:0000256" key="3">
    <source>
        <dbReference type="ARBA" id="ARBA00012438"/>
    </source>
</evidence>
<dbReference type="SUPFAM" id="SSF47384">
    <property type="entry name" value="Homodimeric domain of signal transducing histidine kinase"/>
    <property type="match status" value="1"/>
</dbReference>
<evidence type="ECO:0000256" key="13">
    <source>
        <dbReference type="ARBA" id="ARBA00023012"/>
    </source>
</evidence>
<keyword evidence="4" id="KW-1003">Cell membrane</keyword>
<dbReference type="SMART" id="SM00388">
    <property type="entry name" value="HisKA"/>
    <property type="match status" value="1"/>
</dbReference>
<evidence type="ECO:0000256" key="8">
    <source>
        <dbReference type="ARBA" id="ARBA00022692"/>
    </source>
</evidence>
<dbReference type="Gene3D" id="1.10.287.130">
    <property type="match status" value="1"/>
</dbReference>
<accession>A0ABU1RV76</accession>
<dbReference type="PANTHER" id="PTHR44936:SF5">
    <property type="entry name" value="SENSOR HISTIDINE KINASE ENVZ"/>
    <property type="match status" value="1"/>
</dbReference>
<dbReference type="Pfam" id="PF00512">
    <property type="entry name" value="HisKA"/>
    <property type="match status" value="1"/>
</dbReference>
<keyword evidence="14 15" id="KW-0472">Membrane</keyword>
<evidence type="ECO:0000259" key="16">
    <source>
        <dbReference type="PROSITE" id="PS50109"/>
    </source>
</evidence>
<dbReference type="Pfam" id="PF02518">
    <property type="entry name" value="HATPase_c"/>
    <property type="match status" value="1"/>
</dbReference>
<dbReference type="InterPro" id="IPR003594">
    <property type="entry name" value="HATPase_dom"/>
</dbReference>
<evidence type="ECO:0000256" key="14">
    <source>
        <dbReference type="ARBA" id="ARBA00023136"/>
    </source>
</evidence>
<dbReference type="PRINTS" id="PR00344">
    <property type="entry name" value="BCTRLSENSOR"/>
</dbReference>
<dbReference type="RefSeq" id="WP_310095043.1">
    <property type="nucleotide sequence ID" value="NZ_JAVDTT010000004.1"/>
</dbReference>
<dbReference type="GO" id="GO:0004673">
    <property type="term" value="F:protein histidine kinase activity"/>
    <property type="evidence" value="ECO:0007669"/>
    <property type="project" value="UniProtKB-EC"/>
</dbReference>
<comment type="catalytic activity">
    <reaction evidence="1">
        <text>ATP + protein L-histidine = ADP + protein N-phospho-L-histidine.</text>
        <dbReference type="EC" id="2.7.13.3"/>
    </reaction>
</comment>
<protein>
    <recommendedName>
        <fullName evidence="3">histidine kinase</fullName>
        <ecNumber evidence="3">2.7.13.3</ecNumber>
    </recommendedName>
</protein>
<comment type="subcellular location">
    <subcellularLocation>
        <location evidence="2">Cell inner membrane</location>
        <topology evidence="2">Multi-pass membrane protein</topology>
    </subcellularLocation>
</comment>
<evidence type="ECO:0000313" key="19">
    <source>
        <dbReference type="Proteomes" id="UP001254759"/>
    </source>
</evidence>
<keyword evidence="6" id="KW-0597">Phosphoprotein</keyword>
<keyword evidence="7 18" id="KW-0808">Transferase</keyword>
<dbReference type="EC" id="2.7.13.3" evidence="3"/>
<sequence length="421" mass="46202">MKWRLLPSSVFGQLALVIALVLLGSGLLALLLGRELAMRPASEQLLQAMDGFASVVEELDQSEGSTKVVQQLRAAGLEVRQTPPPERRPRIAPFLRELRERSVTQLGPGREIRLGRQQGRNVFWLKLATREPIWVSFALERRGQGVRRFSLLMLAGCVLLVWLAAAYFARRLVLPLRRLAQAAPGIVRGDPPQGLDSGPREVVELAQALTRSSNDVRTAAEERAFMLAGISHDLRTPLTRVQFALELLPQTDPDLRAGIDRDIGEIDAILTQFIAYARDGRDEPSEALDLTEICRNALAAADPGWRVSLPDSALMHGKPMALLRAVENLLVNAQRHGAFPFALKLERQGDAWEIEVSDQGQGLSAEAVERVRQPFVHAGETGGSGLGLAIVERVAHQHRGELRLIANAPQGLRAMLVLRGA</sequence>
<evidence type="ECO:0000256" key="9">
    <source>
        <dbReference type="ARBA" id="ARBA00022741"/>
    </source>
</evidence>
<evidence type="ECO:0000256" key="2">
    <source>
        <dbReference type="ARBA" id="ARBA00004429"/>
    </source>
</evidence>
<dbReference type="InterPro" id="IPR004358">
    <property type="entry name" value="Sig_transdc_His_kin-like_C"/>
</dbReference>
<dbReference type="PROSITE" id="PS50885">
    <property type="entry name" value="HAMP"/>
    <property type="match status" value="1"/>
</dbReference>
<evidence type="ECO:0000256" key="15">
    <source>
        <dbReference type="SAM" id="Phobius"/>
    </source>
</evidence>
<evidence type="ECO:0000256" key="11">
    <source>
        <dbReference type="ARBA" id="ARBA00022840"/>
    </source>
</evidence>
<dbReference type="InterPro" id="IPR036890">
    <property type="entry name" value="HATPase_C_sf"/>
</dbReference>
<evidence type="ECO:0000256" key="12">
    <source>
        <dbReference type="ARBA" id="ARBA00022989"/>
    </source>
</evidence>
<gene>
    <name evidence="18" type="ORF">J2W94_002976</name>
</gene>
<dbReference type="SMART" id="SM00387">
    <property type="entry name" value="HATPase_c"/>
    <property type="match status" value="1"/>
</dbReference>
<reference evidence="18 19" key="1">
    <citation type="submission" date="2023-07" db="EMBL/GenBank/DDBJ databases">
        <title>Sorghum-associated microbial communities from plants grown in Nebraska, USA.</title>
        <authorList>
            <person name="Schachtman D."/>
        </authorList>
    </citation>
    <scope>NUCLEOTIDE SEQUENCE [LARGE SCALE GENOMIC DNA]</scope>
    <source>
        <strain evidence="18 19">BE107</strain>
    </source>
</reference>
<dbReference type="InterPro" id="IPR005467">
    <property type="entry name" value="His_kinase_dom"/>
</dbReference>
<evidence type="ECO:0000256" key="1">
    <source>
        <dbReference type="ARBA" id="ARBA00000085"/>
    </source>
</evidence>
<dbReference type="SUPFAM" id="SSF55874">
    <property type="entry name" value="ATPase domain of HSP90 chaperone/DNA topoisomerase II/histidine kinase"/>
    <property type="match status" value="1"/>
</dbReference>
<feature type="transmembrane region" description="Helical" evidence="15">
    <location>
        <begin position="12"/>
        <end position="32"/>
    </location>
</feature>
<dbReference type="PROSITE" id="PS50109">
    <property type="entry name" value="HIS_KIN"/>
    <property type="match status" value="1"/>
</dbReference>
<dbReference type="CDD" id="cd00082">
    <property type="entry name" value="HisKA"/>
    <property type="match status" value="1"/>
</dbReference>
<keyword evidence="10 18" id="KW-0418">Kinase</keyword>
<evidence type="ECO:0000256" key="6">
    <source>
        <dbReference type="ARBA" id="ARBA00022553"/>
    </source>
</evidence>
<evidence type="ECO:0000256" key="4">
    <source>
        <dbReference type="ARBA" id="ARBA00022475"/>
    </source>
</evidence>
<evidence type="ECO:0000259" key="17">
    <source>
        <dbReference type="PROSITE" id="PS50885"/>
    </source>
</evidence>
<keyword evidence="12 15" id="KW-1133">Transmembrane helix</keyword>
<dbReference type="PANTHER" id="PTHR44936">
    <property type="entry name" value="SENSOR PROTEIN CREC"/>
    <property type="match status" value="1"/>
</dbReference>
<dbReference type="Proteomes" id="UP001254759">
    <property type="component" value="Unassembled WGS sequence"/>
</dbReference>
<feature type="domain" description="Histidine kinase" evidence="16">
    <location>
        <begin position="229"/>
        <end position="421"/>
    </location>
</feature>